<proteinExistence type="predicted"/>
<dbReference type="Gene3D" id="2.60.40.1120">
    <property type="entry name" value="Carboxypeptidase-like, regulatory domain"/>
    <property type="match status" value="1"/>
</dbReference>
<dbReference type="Pfam" id="PF13620">
    <property type="entry name" value="CarboxypepD_reg"/>
    <property type="match status" value="1"/>
</dbReference>
<dbReference type="InterPro" id="IPR013784">
    <property type="entry name" value="Carb-bd-like_fold"/>
</dbReference>
<reference evidence="6" key="1">
    <citation type="journal article" date="2014" name="Int. J. Syst. Evol. Microbiol.">
        <title>Complete genome sequence of Corynebacterium casei LMG S-19264T (=DSM 44701T), isolated from a smear-ripened cheese.</title>
        <authorList>
            <consortium name="US DOE Joint Genome Institute (JGI-PGF)"/>
            <person name="Walter F."/>
            <person name="Albersmeier A."/>
            <person name="Kalinowski J."/>
            <person name="Ruckert C."/>
        </authorList>
    </citation>
    <scope>NUCLEOTIDE SEQUENCE</scope>
    <source>
        <strain evidence="6">CGMCC 1.12997</strain>
    </source>
</reference>
<feature type="domain" description="TonB-dependent transporter Oar-like beta-barrel" evidence="5">
    <location>
        <begin position="290"/>
        <end position="521"/>
    </location>
</feature>
<dbReference type="SUPFAM" id="SSF49452">
    <property type="entry name" value="Starch-binding domain-like"/>
    <property type="match status" value="1"/>
</dbReference>
<keyword evidence="7" id="KW-1185">Reference proteome</keyword>
<evidence type="ECO:0000256" key="4">
    <source>
        <dbReference type="SAM" id="SignalP"/>
    </source>
</evidence>
<dbReference type="InterPro" id="IPR036942">
    <property type="entry name" value="Beta-barrel_TonB_sf"/>
</dbReference>
<dbReference type="RefSeq" id="WP_188553555.1">
    <property type="nucleotide sequence ID" value="NZ_BMGT01000002.1"/>
</dbReference>
<evidence type="ECO:0000313" key="7">
    <source>
        <dbReference type="Proteomes" id="UP000647241"/>
    </source>
</evidence>
<dbReference type="Proteomes" id="UP000647241">
    <property type="component" value="Unassembled WGS sequence"/>
</dbReference>
<sequence>MLELQKLTKPYLLAKIFLLFALFLSLPCLAAAQSTGGLRGQVLDPSGALVPGATVTLTQGTTVLTAPSGNDGNYAFRDVPTGTYSLTIDAQGFTFPKTDVTISSSRVRQMNLTLAIAVEQQNIQVTSHNTGVSVDPSENAGAMVLSGHDLDALSDDPDQLQSELQALAGPAAGPNGGQIYIDGFAGGQLPPKSSIREIRINQNPFSAEFDRLGYGRIEILTKPGTDKFSGYVMTFITSSALNTANPLVQEQPSYHGYSLPAYIAGPLTKHSSYFANFFHNQLQNQEFVVAVNPADTTATITQTVQRPSSFWQFNPRFDFQLGKSNTLSIRDSFSRYQQTNAGVGTLVLADNSYNQTQLENAIQVSDTVVINSKLINETHFQWRKVRNSQTANTFTPTVTVQGAFTTGGNSSGVVRDHQDIFELQNYSTATAGLHTIRFGARLQAYRDANYSTSGVNGTYIFQSLDHYLAGKPDQYQATVIKNPLARVLLFDAALFYQDDWRWKPNFTLSYGLRYEGQNRIRDHADFAPRVALAWAPGHMGSKPPKTVFRAGYGWFYNRFTVPNSFNSATGTPYIIQALHQNGINQQSYVVNNPGFYDPTTPASPTTLSSDSTSLPTVYSIDPHFRAALDMQGGIGVDRAVGKLGTVNVTYLFTRGIHQYLTNNISAPSFDPTTYTITGPTPSEFNYQFQSGGIYKQNQIIVTGNTKYKSISVHTSYTFNDAQSDTQGVTYTPSVAAKPSLDYGRASFGIHHRLVILGTYAAPHGIIVAPLLFAQSGTPYNLTIGNDLTGNNQFNARPTYGTCGATDVVSTPYGCLDTDPIGKGEPIVPYGIGTGPANFVLHMRISKAFGVGPKIKGTTASGFKGGGGGGSVAGRGLGGAQAGPKLDASVTRKYSLTIVATSFNVLNIVNRGTPNGVLNSTLFGKTQSLAGDGFGSNTAGNRSVFLQAMFNF</sequence>
<dbReference type="GO" id="GO:0030246">
    <property type="term" value="F:carbohydrate binding"/>
    <property type="evidence" value="ECO:0007669"/>
    <property type="project" value="InterPro"/>
</dbReference>
<dbReference type="SUPFAM" id="SSF56935">
    <property type="entry name" value="Porins"/>
    <property type="match status" value="1"/>
</dbReference>
<dbReference type="Pfam" id="PF25183">
    <property type="entry name" value="OMP_b-brl_4"/>
    <property type="match status" value="2"/>
</dbReference>
<dbReference type="InterPro" id="IPR057601">
    <property type="entry name" value="Oar-like_b-barrel"/>
</dbReference>
<dbReference type="EMBL" id="BMGT01000002">
    <property type="protein sequence ID" value="GGG73438.1"/>
    <property type="molecule type" value="Genomic_DNA"/>
</dbReference>
<gene>
    <name evidence="6" type="ORF">GCM10011585_14900</name>
</gene>
<keyword evidence="3" id="KW-0998">Cell outer membrane</keyword>
<reference evidence="6" key="2">
    <citation type="submission" date="2020-09" db="EMBL/GenBank/DDBJ databases">
        <authorList>
            <person name="Sun Q."/>
            <person name="Zhou Y."/>
        </authorList>
    </citation>
    <scope>NUCLEOTIDE SEQUENCE</scope>
    <source>
        <strain evidence="6">CGMCC 1.12997</strain>
    </source>
</reference>
<comment type="caution">
    <text evidence="6">The sequence shown here is derived from an EMBL/GenBank/DDBJ whole genome shotgun (WGS) entry which is preliminary data.</text>
</comment>
<evidence type="ECO:0000256" key="2">
    <source>
        <dbReference type="ARBA" id="ARBA00023136"/>
    </source>
</evidence>
<comment type="subcellular location">
    <subcellularLocation>
        <location evidence="1">Cell outer membrane</location>
    </subcellularLocation>
</comment>
<feature type="domain" description="TonB-dependent transporter Oar-like beta-barrel" evidence="5">
    <location>
        <begin position="522"/>
        <end position="930"/>
    </location>
</feature>
<keyword evidence="2" id="KW-0472">Membrane</keyword>
<dbReference type="GO" id="GO:0009279">
    <property type="term" value="C:cell outer membrane"/>
    <property type="evidence" value="ECO:0007669"/>
    <property type="project" value="UniProtKB-SubCell"/>
</dbReference>
<feature type="signal peptide" evidence="4">
    <location>
        <begin position="1"/>
        <end position="30"/>
    </location>
</feature>
<protein>
    <recommendedName>
        <fullName evidence="5">TonB-dependent transporter Oar-like beta-barrel domain-containing protein</fullName>
    </recommendedName>
</protein>
<feature type="chain" id="PRO_5038100497" description="TonB-dependent transporter Oar-like beta-barrel domain-containing protein" evidence="4">
    <location>
        <begin position="31"/>
        <end position="951"/>
    </location>
</feature>
<keyword evidence="4" id="KW-0732">Signal</keyword>
<evidence type="ECO:0000313" key="6">
    <source>
        <dbReference type="EMBL" id="GGG73438.1"/>
    </source>
</evidence>
<dbReference type="Gene3D" id="2.40.170.20">
    <property type="entry name" value="TonB-dependent receptor, beta-barrel domain"/>
    <property type="match status" value="1"/>
</dbReference>
<organism evidence="6 7">
    <name type="scientific">Edaphobacter dinghuensis</name>
    <dbReference type="NCBI Taxonomy" id="1560005"/>
    <lineage>
        <taxon>Bacteria</taxon>
        <taxon>Pseudomonadati</taxon>
        <taxon>Acidobacteriota</taxon>
        <taxon>Terriglobia</taxon>
        <taxon>Terriglobales</taxon>
        <taxon>Acidobacteriaceae</taxon>
        <taxon>Edaphobacter</taxon>
    </lineage>
</organism>
<evidence type="ECO:0000259" key="5">
    <source>
        <dbReference type="Pfam" id="PF25183"/>
    </source>
</evidence>
<evidence type="ECO:0000256" key="3">
    <source>
        <dbReference type="ARBA" id="ARBA00023237"/>
    </source>
</evidence>
<accession>A0A917HBD8</accession>
<dbReference type="AlphaFoldDB" id="A0A917HBD8"/>
<name>A0A917HBD8_9BACT</name>
<evidence type="ECO:0000256" key="1">
    <source>
        <dbReference type="ARBA" id="ARBA00004442"/>
    </source>
</evidence>